<dbReference type="AlphaFoldDB" id="A0A4S3ZPH8"/>
<dbReference type="OrthoDB" id="668709at2"/>
<dbReference type="RefSeq" id="WP_136404405.1">
    <property type="nucleotide sequence ID" value="NZ_SSNZ01000012.1"/>
</dbReference>
<gene>
    <name evidence="1" type="ORF">E6C50_16785</name>
</gene>
<proteinExistence type="predicted"/>
<evidence type="ECO:0000313" key="1">
    <source>
        <dbReference type="EMBL" id="THF47416.1"/>
    </source>
</evidence>
<organism evidence="1 2">
    <name type="scientific">Flavobacterium supellecticarium</name>
    <dbReference type="NCBI Taxonomy" id="2565924"/>
    <lineage>
        <taxon>Bacteria</taxon>
        <taxon>Pseudomonadati</taxon>
        <taxon>Bacteroidota</taxon>
        <taxon>Flavobacteriia</taxon>
        <taxon>Flavobacteriales</taxon>
        <taxon>Flavobacteriaceae</taxon>
        <taxon>Flavobacterium</taxon>
    </lineage>
</organism>
<dbReference type="EMBL" id="SSNZ01000012">
    <property type="protein sequence ID" value="THF47416.1"/>
    <property type="molecule type" value="Genomic_DNA"/>
</dbReference>
<comment type="caution">
    <text evidence="1">The sequence shown here is derived from an EMBL/GenBank/DDBJ whole genome shotgun (WGS) entry which is preliminary data.</text>
</comment>
<dbReference type="SUPFAM" id="SSF158682">
    <property type="entry name" value="TerB-like"/>
    <property type="match status" value="1"/>
</dbReference>
<reference evidence="1 2" key="1">
    <citation type="submission" date="2019-04" db="EMBL/GenBank/DDBJ databases">
        <title>Flavobacterium sp. nov. isolated from construction timber.</title>
        <authorList>
            <person name="Lin S.-Y."/>
            <person name="Chang C.-T."/>
            <person name="Young C.-C."/>
        </authorList>
    </citation>
    <scope>NUCLEOTIDE SEQUENCE [LARGE SCALE GENOMIC DNA]</scope>
    <source>
        <strain evidence="1 2">CC-CTC003</strain>
    </source>
</reference>
<dbReference type="InterPro" id="IPR029024">
    <property type="entry name" value="TerB-like"/>
</dbReference>
<dbReference type="Proteomes" id="UP000307507">
    <property type="component" value="Unassembled WGS sequence"/>
</dbReference>
<name>A0A4S3ZPH8_9FLAO</name>
<evidence type="ECO:0000313" key="2">
    <source>
        <dbReference type="Proteomes" id="UP000307507"/>
    </source>
</evidence>
<dbReference type="Gene3D" id="1.10.3680.10">
    <property type="entry name" value="TerB-like"/>
    <property type="match status" value="1"/>
</dbReference>
<evidence type="ECO:0008006" key="3">
    <source>
        <dbReference type="Google" id="ProtNLM"/>
    </source>
</evidence>
<accession>A0A4S3ZPH8</accession>
<keyword evidence="2" id="KW-1185">Reference proteome</keyword>
<sequence length="136" mass="15827">MDTTTTISPALKSHLLSLYQIAMSDDHFSVSELEMLYQLAEEKGLTKEDLGGLLLHPVMHGMVLPERLEIRIEYLYDLTRMIWANGRISGNEREALKKYCRKFEFLDENIEDLTDYFIDCVQKGIRKEEIINQLNA</sequence>
<protein>
    <recommendedName>
        <fullName evidence="3">TerB family tellurite resistance protein</fullName>
    </recommendedName>
</protein>